<dbReference type="Proteomes" id="UP001211065">
    <property type="component" value="Unassembled WGS sequence"/>
</dbReference>
<dbReference type="EMBL" id="JADGJW010000070">
    <property type="protein sequence ID" value="KAJ3225141.1"/>
    <property type="molecule type" value="Genomic_DNA"/>
</dbReference>
<gene>
    <name evidence="1" type="ORF">HK099_007346</name>
</gene>
<organism evidence="1 2">
    <name type="scientific">Clydaea vesicula</name>
    <dbReference type="NCBI Taxonomy" id="447962"/>
    <lineage>
        <taxon>Eukaryota</taxon>
        <taxon>Fungi</taxon>
        <taxon>Fungi incertae sedis</taxon>
        <taxon>Chytridiomycota</taxon>
        <taxon>Chytridiomycota incertae sedis</taxon>
        <taxon>Chytridiomycetes</taxon>
        <taxon>Lobulomycetales</taxon>
        <taxon>Lobulomycetaceae</taxon>
        <taxon>Clydaea</taxon>
    </lineage>
</organism>
<sequence length="375" mass="43857">MHLSVDMKVDIKKCKETFRNRQQLSQHQKDRCIHPKVNSPIKSEADLKNSSNIYQLYSDNPVYLHFNYEENFHTKIIKISNLEALCNLVSQLNYNILSKFVTSKNSCIVGWNVIGIFWCVGSTNPSETNQANNLKIIIPQEFRLISIKNKEYLKLEIEYQKRVTTFNFNPGDDNENNFYLVEDFLKKLELSLIKIVNDIAFEGKFLEMFKNRSPHVEKIPLLKRILLVIGEEIKMLIQDVSKNDINYLEVIKENHTLQKHPLECRASALVLEYALTDSVPLLRLSIKNFISAFKESMDKIVNNIVYGDSTESCKKLCCFGLFCKGMIRFNWSYFETKEKIYFILRIGTDTDYVFCENLKFNDLIYDNGLKIIEKD</sequence>
<reference evidence="1" key="1">
    <citation type="submission" date="2020-05" db="EMBL/GenBank/DDBJ databases">
        <title>Phylogenomic resolution of chytrid fungi.</title>
        <authorList>
            <person name="Stajich J.E."/>
            <person name="Amses K."/>
            <person name="Simmons R."/>
            <person name="Seto K."/>
            <person name="Myers J."/>
            <person name="Bonds A."/>
            <person name="Quandt C.A."/>
            <person name="Barry K."/>
            <person name="Liu P."/>
            <person name="Grigoriev I."/>
            <person name="Longcore J.E."/>
            <person name="James T.Y."/>
        </authorList>
    </citation>
    <scope>NUCLEOTIDE SEQUENCE</scope>
    <source>
        <strain evidence="1">JEL0476</strain>
    </source>
</reference>
<accession>A0AAD5U8K7</accession>
<dbReference type="AlphaFoldDB" id="A0AAD5U8K7"/>
<name>A0AAD5U8K7_9FUNG</name>
<comment type="caution">
    <text evidence="1">The sequence shown here is derived from an EMBL/GenBank/DDBJ whole genome shotgun (WGS) entry which is preliminary data.</text>
</comment>
<evidence type="ECO:0000313" key="1">
    <source>
        <dbReference type="EMBL" id="KAJ3225141.1"/>
    </source>
</evidence>
<proteinExistence type="predicted"/>
<keyword evidence="2" id="KW-1185">Reference proteome</keyword>
<evidence type="ECO:0000313" key="2">
    <source>
        <dbReference type="Proteomes" id="UP001211065"/>
    </source>
</evidence>
<protein>
    <submittedName>
        <fullName evidence="1">Uncharacterized protein</fullName>
    </submittedName>
</protein>